<dbReference type="Proteomes" id="UP000614058">
    <property type="component" value="Unassembled WGS sequence"/>
</dbReference>
<reference evidence="2 3" key="1">
    <citation type="journal article" date="2021" name="Pathogens">
        <title>Isolation and Characterization of Kingella bonacorsii sp. nov., A Novel Kingella Species Detected in a Stable Periodontitis Subject.</title>
        <authorList>
            <person name="Antezack A."/>
            <person name="Boxberger M."/>
            <person name="Rolland C."/>
            <person name="Monnet-Corti V."/>
            <person name="La Scola B."/>
        </authorList>
    </citation>
    <scope>NUCLEOTIDE SEQUENCE [LARGE SCALE GENOMIC DNA]</scope>
    <source>
        <strain evidence="2 3">Marseille-Q4569</strain>
    </source>
</reference>
<evidence type="ECO:0000313" key="3">
    <source>
        <dbReference type="Proteomes" id="UP000614058"/>
    </source>
</evidence>
<evidence type="ECO:0000256" key="1">
    <source>
        <dbReference type="SAM" id="Phobius"/>
    </source>
</evidence>
<comment type="caution">
    <text evidence="2">The sequence shown here is derived from an EMBL/GenBank/DDBJ whole genome shotgun (WGS) entry which is preliminary data.</text>
</comment>
<accession>A0ABS1BTC9</accession>
<gene>
    <name evidence="2" type="ORF">JDW22_07900</name>
</gene>
<evidence type="ECO:0000313" key="2">
    <source>
        <dbReference type="EMBL" id="MBK0396502.1"/>
    </source>
</evidence>
<feature type="transmembrane region" description="Helical" evidence="1">
    <location>
        <begin position="141"/>
        <end position="159"/>
    </location>
</feature>
<keyword evidence="3" id="KW-1185">Reference proteome</keyword>
<name>A0ABS1BTC9_9NEIS</name>
<proteinExistence type="predicted"/>
<dbReference type="EMBL" id="JAEHNZ010000002">
    <property type="protein sequence ID" value="MBK0396502.1"/>
    <property type="molecule type" value="Genomic_DNA"/>
</dbReference>
<organism evidence="2 3">
    <name type="scientific">Kingella bonacorsii</name>
    <dbReference type="NCBI Taxonomy" id="2796361"/>
    <lineage>
        <taxon>Bacteria</taxon>
        <taxon>Pseudomonadati</taxon>
        <taxon>Pseudomonadota</taxon>
        <taxon>Betaproteobacteria</taxon>
        <taxon>Neisseriales</taxon>
        <taxon>Neisseriaceae</taxon>
        <taxon>Kingella</taxon>
    </lineage>
</organism>
<feature type="transmembrane region" description="Helical" evidence="1">
    <location>
        <begin position="67"/>
        <end position="87"/>
    </location>
</feature>
<keyword evidence="1" id="KW-0812">Transmembrane</keyword>
<dbReference type="RefSeq" id="WP_200522570.1">
    <property type="nucleotide sequence ID" value="NZ_JAEHNZ010000002.1"/>
</dbReference>
<feature type="transmembrane region" description="Helical" evidence="1">
    <location>
        <begin position="38"/>
        <end position="55"/>
    </location>
</feature>
<sequence>MTPNRLLALLTLLATLAFHLWQNYFAPHGGSIALPKSLWLGLTLYCWLLQPPLIIRRSRNPRAQTIWRLFWAIMLIRASAELWLLYGAHQWKYSYGIAHDLLSAALLYIGARHAQRQPENEHNEFQRSPNPKRPTPEIQHMNIIATMFLCEALFAYYISHFNANQPHARLWFINWQRAHLPNLIFTLLSEAILLKWLYRIDQWLNRHD</sequence>
<keyword evidence="1" id="KW-0472">Membrane</keyword>
<protein>
    <submittedName>
        <fullName evidence="2">Uncharacterized protein</fullName>
    </submittedName>
</protein>
<keyword evidence="1" id="KW-1133">Transmembrane helix</keyword>